<dbReference type="PANTHER" id="PTHR43808:SF9">
    <property type="entry name" value="BLL0789 PROTEIN"/>
    <property type="match status" value="1"/>
</dbReference>
<dbReference type="EMBL" id="FQUG01000007">
    <property type="protein sequence ID" value="SHF14443.1"/>
    <property type="molecule type" value="Genomic_DNA"/>
</dbReference>
<organism evidence="4 5">
    <name type="scientific">Schwartzia succinivorans DSM 10502</name>
    <dbReference type="NCBI Taxonomy" id="1123243"/>
    <lineage>
        <taxon>Bacteria</taxon>
        <taxon>Bacillati</taxon>
        <taxon>Bacillota</taxon>
        <taxon>Negativicutes</taxon>
        <taxon>Selenomonadales</taxon>
        <taxon>Selenomonadaceae</taxon>
        <taxon>Schwartzia</taxon>
    </lineage>
</organism>
<dbReference type="Pfam" id="PF01546">
    <property type="entry name" value="Peptidase_M20"/>
    <property type="match status" value="1"/>
</dbReference>
<dbReference type="Pfam" id="PF07687">
    <property type="entry name" value="M20_dimer"/>
    <property type="match status" value="1"/>
</dbReference>
<dbReference type="STRING" id="1123243.SAMN02745190_01968"/>
<dbReference type="InterPro" id="IPR036264">
    <property type="entry name" value="Bact_exopeptidase_dim_dom"/>
</dbReference>
<dbReference type="GO" id="GO:0046872">
    <property type="term" value="F:metal ion binding"/>
    <property type="evidence" value="ECO:0007669"/>
    <property type="project" value="UniProtKB-KW"/>
</dbReference>
<dbReference type="InterPro" id="IPR050072">
    <property type="entry name" value="Peptidase_M20A"/>
</dbReference>
<evidence type="ECO:0000256" key="2">
    <source>
        <dbReference type="ARBA" id="ARBA00022801"/>
    </source>
</evidence>
<evidence type="ECO:0000259" key="3">
    <source>
        <dbReference type="Pfam" id="PF07687"/>
    </source>
</evidence>
<dbReference type="Proteomes" id="UP000184404">
    <property type="component" value="Unassembled WGS sequence"/>
</dbReference>
<dbReference type="SUPFAM" id="SSF53187">
    <property type="entry name" value="Zn-dependent exopeptidases"/>
    <property type="match status" value="1"/>
</dbReference>
<keyword evidence="5" id="KW-1185">Reference proteome</keyword>
<sequence>MSFSIDQYMKDLEHLVNIDSVSSEPDGARRIAAFFQERYEALGWNVKAHEFDPSIGPCLEISNRPLGEDASFDVLLLAHMDTVFPVGTAAERPFSTQGDRAFGPGVIDCKAGLLSGLYALTELQEKNALNDARICVFLNSDHEGISSRYSHEYSVSLAKKSRNVLVLEGARANGNLVHQRKGIARYHLTVKGIGAHAGVDYAKGRSAVEELAHWIIALQSATNLGKETTVNVGIIDGGTSINAIPSEASADVDVRYYDAQEVERIEKLMKTMAAHPHVPDTQITIDGGITRPPMLPSDKTKHLCAAIDAIGTDLNIRFGWTASGGGSDGSFSAFAGVPTIDGLGPVGGGAHSVGEYMEIPTVEPRLKLLEHVITYIINSPA</sequence>
<dbReference type="InterPro" id="IPR017150">
    <property type="entry name" value="Pept_M20_glutamate_carboxypep"/>
</dbReference>
<proteinExistence type="predicted"/>
<dbReference type="InterPro" id="IPR011650">
    <property type="entry name" value="Peptidase_M20_dimer"/>
</dbReference>
<dbReference type="PIRSF" id="PIRSF037238">
    <property type="entry name" value="Carboxypeptidase_G2"/>
    <property type="match status" value="1"/>
</dbReference>
<dbReference type="CDD" id="cd03885">
    <property type="entry name" value="M20_CPDG2"/>
    <property type="match status" value="1"/>
</dbReference>
<dbReference type="InterPro" id="IPR002933">
    <property type="entry name" value="Peptidase_M20"/>
</dbReference>
<reference evidence="4 5" key="1">
    <citation type="submission" date="2016-11" db="EMBL/GenBank/DDBJ databases">
        <authorList>
            <person name="Jaros S."/>
            <person name="Januszkiewicz K."/>
            <person name="Wedrychowicz H."/>
        </authorList>
    </citation>
    <scope>NUCLEOTIDE SEQUENCE [LARGE SCALE GENOMIC DNA]</scope>
    <source>
        <strain evidence="4 5">DSM 10502</strain>
    </source>
</reference>
<dbReference type="GO" id="GO:0004180">
    <property type="term" value="F:carboxypeptidase activity"/>
    <property type="evidence" value="ECO:0007669"/>
    <property type="project" value="UniProtKB-KW"/>
</dbReference>
<keyword evidence="1" id="KW-0479">Metal-binding</keyword>
<dbReference type="SUPFAM" id="SSF55031">
    <property type="entry name" value="Bacterial exopeptidase dimerisation domain"/>
    <property type="match status" value="1"/>
</dbReference>
<dbReference type="AlphaFoldDB" id="A0A1M4Z8Q6"/>
<keyword evidence="2" id="KW-0378">Hydrolase</keyword>
<evidence type="ECO:0000256" key="1">
    <source>
        <dbReference type="ARBA" id="ARBA00022723"/>
    </source>
</evidence>
<dbReference type="OrthoDB" id="9783294at2"/>
<gene>
    <name evidence="4" type="ORF">SAMN02745190_01968</name>
</gene>
<name>A0A1M4Z8Q6_9FIRM</name>
<dbReference type="Gene3D" id="3.30.70.360">
    <property type="match status" value="1"/>
</dbReference>
<dbReference type="PANTHER" id="PTHR43808">
    <property type="entry name" value="ACETYLORNITHINE DEACETYLASE"/>
    <property type="match status" value="1"/>
</dbReference>
<evidence type="ECO:0000313" key="5">
    <source>
        <dbReference type="Proteomes" id="UP000184404"/>
    </source>
</evidence>
<keyword evidence="4" id="KW-0121">Carboxypeptidase</keyword>
<dbReference type="Gene3D" id="3.40.630.10">
    <property type="entry name" value="Zn peptidases"/>
    <property type="match status" value="1"/>
</dbReference>
<protein>
    <submittedName>
        <fullName evidence="4">Glutamate carboxypeptidase</fullName>
    </submittedName>
</protein>
<keyword evidence="4" id="KW-0645">Protease</keyword>
<evidence type="ECO:0000313" key="4">
    <source>
        <dbReference type="EMBL" id="SHF14443.1"/>
    </source>
</evidence>
<dbReference type="RefSeq" id="WP_072936044.1">
    <property type="nucleotide sequence ID" value="NZ_FQUG01000007.1"/>
</dbReference>
<feature type="domain" description="Peptidase M20 dimerisation" evidence="3">
    <location>
        <begin position="180"/>
        <end position="278"/>
    </location>
</feature>
<accession>A0A1M4Z8Q6</accession>